<name>A0ABV6PT20_9BURK</name>
<feature type="domain" description="DUF1468" evidence="2">
    <location>
        <begin position="5"/>
        <end position="137"/>
    </location>
</feature>
<reference evidence="3 4" key="1">
    <citation type="submission" date="2024-09" db="EMBL/GenBank/DDBJ databases">
        <authorList>
            <person name="Sun Q."/>
            <person name="Mori K."/>
        </authorList>
    </citation>
    <scope>NUCLEOTIDE SEQUENCE [LARGE SCALE GENOMIC DNA]</scope>
    <source>
        <strain evidence="3 4">NCAIM B.02336</strain>
    </source>
</reference>
<evidence type="ECO:0000313" key="3">
    <source>
        <dbReference type="EMBL" id="MFC0592997.1"/>
    </source>
</evidence>
<dbReference type="Proteomes" id="UP001589834">
    <property type="component" value="Unassembled WGS sequence"/>
</dbReference>
<dbReference type="EMBL" id="JBHLTN010000018">
    <property type="protein sequence ID" value="MFC0592997.1"/>
    <property type="molecule type" value="Genomic_DNA"/>
</dbReference>
<evidence type="ECO:0000259" key="2">
    <source>
        <dbReference type="Pfam" id="PF07331"/>
    </source>
</evidence>
<evidence type="ECO:0000256" key="1">
    <source>
        <dbReference type="SAM" id="Phobius"/>
    </source>
</evidence>
<dbReference type="InterPro" id="IPR009936">
    <property type="entry name" value="DUF1468"/>
</dbReference>
<sequence length="148" mass="15405">MSDRILGAACIAVGAAMAWAARDYAAPISYEPVGPRAFPMLLAVLLAIGGAWLLVRPGANDHWLHTVPLRPLAGVIVAVFVYVLLFQWLGFTLATIVMAVPVGMAFGGSLLQSLGGGLGLGLVGFFLFDKALDVVLPTGVLSFLLGGR</sequence>
<keyword evidence="1" id="KW-1133">Transmembrane helix</keyword>
<keyword evidence="1" id="KW-0472">Membrane</keyword>
<comment type="caution">
    <text evidence="3">The sequence shown here is derived from an EMBL/GenBank/DDBJ whole genome shotgun (WGS) entry which is preliminary data.</text>
</comment>
<organism evidence="3 4">
    <name type="scientific">Ottowia pentelensis</name>
    <dbReference type="NCBI Taxonomy" id="511108"/>
    <lineage>
        <taxon>Bacteria</taxon>
        <taxon>Pseudomonadati</taxon>
        <taxon>Pseudomonadota</taxon>
        <taxon>Betaproteobacteria</taxon>
        <taxon>Burkholderiales</taxon>
        <taxon>Comamonadaceae</taxon>
        <taxon>Ottowia</taxon>
    </lineage>
</organism>
<evidence type="ECO:0000313" key="4">
    <source>
        <dbReference type="Proteomes" id="UP001589834"/>
    </source>
</evidence>
<keyword evidence="4" id="KW-1185">Reference proteome</keyword>
<keyword evidence="1" id="KW-0812">Transmembrane</keyword>
<dbReference type="RefSeq" id="WP_377482841.1">
    <property type="nucleotide sequence ID" value="NZ_JBHLTN010000018.1"/>
</dbReference>
<gene>
    <name evidence="3" type="ORF">ACFFGG_10550</name>
</gene>
<proteinExistence type="predicted"/>
<protein>
    <submittedName>
        <fullName evidence="3">Tripartite tricarboxylate transporter TctB family protein</fullName>
    </submittedName>
</protein>
<accession>A0ABV6PT20</accession>
<dbReference type="Pfam" id="PF07331">
    <property type="entry name" value="TctB"/>
    <property type="match status" value="1"/>
</dbReference>
<feature type="transmembrane region" description="Helical" evidence="1">
    <location>
        <begin position="36"/>
        <end position="55"/>
    </location>
</feature>
<feature type="transmembrane region" description="Helical" evidence="1">
    <location>
        <begin position="67"/>
        <end position="85"/>
    </location>
</feature>